<dbReference type="PANTHER" id="PTHR43649:SF33">
    <property type="entry name" value="POLYGALACTURONAN_RHAMNOGALACTURONAN-BINDING PROTEIN YTCQ"/>
    <property type="match status" value="1"/>
</dbReference>
<keyword evidence="3" id="KW-0472">Membrane</keyword>
<accession>A0A174X5N9</accession>
<evidence type="ECO:0000256" key="1">
    <source>
        <dbReference type="ARBA" id="ARBA00022475"/>
    </source>
</evidence>
<dbReference type="Proteomes" id="UP001055091">
    <property type="component" value="Unassembled WGS sequence"/>
</dbReference>
<keyword evidence="4" id="KW-0564">Palmitate</keyword>
<organism evidence="7 10">
    <name type="scientific">Hungatella hathewayi</name>
    <dbReference type="NCBI Taxonomy" id="154046"/>
    <lineage>
        <taxon>Bacteria</taxon>
        <taxon>Bacillati</taxon>
        <taxon>Bacillota</taxon>
        <taxon>Clostridia</taxon>
        <taxon>Lachnospirales</taxon>
        <taxon>Lachnospiraceae</taxon>
        <taxon>Hungatella</taxon>
    </lineage>
</organism>
<evidence type="ECO:0000256" key="4">
    <source>
        <dbReference type="ARBA" id="ARBA00023139"/>
    </source>
</evidence>
<evidence type="ECO:0000256" key="3">
    <source>
        <dbReference type="ARBA" id="ARBA00023136"/>
    </source>
</evidence>
<feature type="signal peptide" evidence="6">
    <location>
        <begin position="1"/>
        <end position="21"/>
    </location>
</feature>
<dbReference type="SUPFAM" id="SSF53850">
    <property type="entry name" value="Periplasmic binding protein-like II"/>
    <property type="match status" value="1"/>
</dbReference>
<dbReference type="OrthoDB" id="3235892at2"/>
<protein>
    <submittedName>
        <fullName evidence="8">Extracellular solute-binding protein</fullName>
    </submittedName>
</protein>
<reference evidence="7" key="2">
    <citation type="submission" date="2022-01" db="EMBL/GenBank/DDBJ databases">
        <title>Novel bile acid biosynthetic pathways are enriched in the microbiome of centenarians.</title>
        <authorList>
            <person name="Sato Y."/>
            <person name="Atarashi K."/>
            <person name="Plichta R.D."/>
            <person name="Arai Y."/>
            <person name="Sasajima S."/>
            <person name="Kearney M.S."/>
            <person name="Suda W."/>
            <person name="Takeshita K."/>
            <person name="Sasaki T."/>
            <person name="Okamoto S."/>
            <person name="Skelly N.A."/>
            <person name="Okamura Y."/>
            <person name="Vlamakis H."/>
            <person name="Li Y."/>
            <person name="Tanoue T."/>
            <person name="Takei H."/>
            <person name="Nittono H."/>
            <person name="Narushima S."/>
            <person name="Irie J."/>
            <person name="Itoh H."/>
            <person name="Moriya K."/>
            <person name="Sugiura Y."/>
            <person name="Suematsu M."/>
            <person name="Moritoki N."/>
            <person name="Shibata S."/>
            <person name="Littman R.D."/>
            <person name="Fischbach A.M."/>
            <person name="Uwamino Y."/>
            <person name="Inoue T."/>
            <person name="Honda A."/>
            <person name="Hattori M."/>
            <person name="Murai T."/>
            <person name="Xavier J.R."/>
            <person name="Hirose N."/>
            <person name="Honda K."/>
        </authorList>
    </citation>
    <scope>NUCLEOTIDE SEQUENCE</scope>
    <source>
        <strain evidence="7">CE91-St55</strain>
    </source>
</reference>
<dbReference type="Proteomes" id="UP000434223">
    <property type="component" value="Unassembled WGS sequence"/>
</dbReference>
<feature type="chain" id="PRO_5042683878" evidence="6">
    <location>
        <begin position="22"/>
        <end position="580"/>
    </location>
</feature>
<keyword evidence="2 6" id="KW-0732">Signal</keyword>
<dbReference type="PROSITE" id="PS51257">
    <property type="entry name" value="PROKAR_LIPOPROTEIN"/>
    <property type="match status" value="1"/>
</dbReference>
<evidence type="ECO:0000313" key="7">
    <source>
        <dbReference type="EMBL" id="GKG98584.1"/>
    </source>
</evidence>
<dbReference type="PANTHER" id="PTHR43649">
    <property type="entry name" value="ARABINOSE-BINDING PROTEIN-RELATED"/>
    <property type="match status" value="1"/>
</dbReference>
<proteinExistence type="predicted"/>
<dbReference type="InterPro" id="IPR050490">
    <property type="entry name" value="Bact_solute-bd_prot1"/>
</dbReference>
<dbReference type="EMBL" id="BQNJ01000001">
    <property type="protein sequence ID" value="GKG98584.1"/>
    <property type="molecule type" value="Genomic_DNA"/>
</dbReference>
<dbReference type="GeneID" id="93147157"/>
<evidence type="ECO:0000313" key="8">
    <source>
        <dbReference type="EMBL" id="MUB65721.1"/>
    </source>
</evidence>
<evidence type="ECO:0000313" key="10">
    <source>
        <dbReference type="Proteomes" id="UP001055091"/>
    </source>
</evidence>
<dbReference type="RefSeq" id="WP_055651675.1">
    <property type="nucleotide sequence ID" value="NZ_BQNJ01000001.1"/>
</dbReference>
<dbReference type="EMBL" id="WNME01000017">
    <property type="protein sequence ID" value="MUB65721.1"/>
    <property type="molecule type" value="Genomic_DNA"/>
</dbReference>
<evidence type="ECO:0000256" key="5">
    <source>
        <dbReference type="ARBA" id="ARBA00023288"/>
    </source>
</evidence>
<evidence type="ECO:0000256" key="6">
    <source>
        <dbReference type="SAM" id="SignalP"/>
    </source>
</evidence>
<sequence>MKKRKMAAAFMAALMLTASLAGCGSSEKAESASDPSHGGAGKEEELLTIDMFCAPANYQGVQTGWFGKAIKDACNVEVNIIAPNVAGGGDSLYQTRSAAGNLGDLIVIRKDQLEDCYKAGLLYDMTDFVANSKNLKNYSKSSENLSKLLGTDRIYAFANSSSLLSPMEPAWTAVNPSMAIFSRWDYYKELGKPQLKDMDDLLDLLKQMQDAHPTAENGKKVYGFSLFKDWDSKWMRCASICTWFNGYSESNTGFLFTNGDASDYTQLDDENGIYYKMLETFFKANQMGLVDPDSSAQTFDAMQAKVGEGEVLCHFWPWLTIDNYNTPERVEQGVGFAYLPIEDQRFVVEGYNPYGTDDLVICMGSKCKNPERVFEFLDWFSSPESMMINYGGPEGLAWEKVDGKPVRTEYGRTAETINAPVPEEYGGGNFKDGKCQFNWCIPFWLDKDPATGEIFNKALWTSTVKNERNRVMDEWTETFGTELPTQYLVDNDLMEIIPGSPYICPVDSSDINIKRSQCGTAVKEASWKMVFARDKEEFDAVWQDMKTKLDGLGYNDVIAVDKANVEGFYQARKAVIEENQ</sequence>
<comment type="caution">
    <text evidence="7">The sequence shown here is derived from an EMBL/GenBank/DDBJ whole genome shotgun (WGS) entry which is preliminary data.</text>
</comment>
<dbReference type="AlphaFoldDB" id="A0A174X5N9"/>
<reference evidence="8 9" key="1">
    <citation type="submission" date="2019-09" db="EMBL/GenBank/DDBJ databases">
        <title>Draft genome sequencing of Hungatella hathewayi 123Y-2.</title>
        <authorList>
            <person name="Lv Q."/>
            <person name="Li S."/>
        </authorList>
    </citation>
    <scope>NUCLEOTIDE SEQUENCE [LARGE SCALE GENOMIC DNA]</scope>
    <source>
        <strain evidence="8 9">123Y-2</strain>
    </source>
</reference>
<name>A0A174X5N9_9FIRM</name>
<evidence type="ECO:0000313" key="9">
    <source>
        <dbReference type="Proteomes" id="UP000434223"/>
    </source>
</evidence>
<dbReference type="InterPro" id="IPR006059">
    <property type="entry name" value="SBP"/>
</dbReference>
<evidence type="ECO:0000256" key="2">
    <source>
        <dbReference type="ARBA" id="ARBA00022729"/>
    </source>
</evidence>
<dbReference type="Gene3D" id="3.40.190.10">
    <property type="entry name" value="Periplasmic binding protein-like II"/>
    <property type="match status" value="2"/>
</dbReference>
<keyword evidence="5" id="KW-0449">Lipoprotein</keyword>
<gene>
    <name evidence="7" type="ORF">CE91St55_05660</name>
    <name evidence="8" type="ORF">GNE07_22095</name>
</gene>
<keyword evidence="1" id="KW-1003">Cell membrane</keyword>
<dbReference type="Pfam" id="PF01547">
    <property type="entry name" value="SBP_bac_1"/>
    <property type="match status" value="1"/>
</dbReference>